<organism evidence="1 2">
    <name type="scientific">Bacillus thuringiensis subsp. medellin</name>
    <dbReference type="NCBI Taxonomy" id="79672"/>
    <lineage>
        <taxon>Bacteria</taxon>
        <taxon>Bacillati</taxon>
        <taxon>Bacillota</taxon>
        <taxon>Bacilli</taxon>
        <taxon>Bacillales</taxon>
        <taxon>Bacillaceae</taxon>
        <taxon>Bacillus</taxon>
        <taxon>Bacillus cereus group</taxon>
    </lineage>
</organism>
<dbReference type="EMBL" id="MOOV01000282">
    <property type="protein sequence ID" value="OUB84502.1"/>
    <property type="molecule type" value="Genomic_DNA"/>
</dbReference>
<dbReference type="AlphaFoldDB" id="A0A9X6R8I8"/>
<proteinExistence type="predicted"/>
<dbReference type="Gene3D" id="2.40.128.660">
    <property type="entry name" value="Uncharacterised protein PF15525, DUF4652"/>
    <property type="match status" value="1"/>
</dbReference>
<sequence>MYHLNYRRSDNQIDLVTEKGIKKSLTNCISSKPKISPKGLKAIYLSPLEWETLCSLYLVDLCIGKKQLLIGPIDERYIPRDAIWLNETKIALIIGDVYETYIDGGNVYIYDFLDNQLHKLTKWNKRKQAVKLEYTNGILYYEGVKCAVDDIQVEKKFIGVLDIGLYI</sequence>
<accession>A0A9X6R8I8</accession>
<evidence type="ECO:0000313" key="1">
    <source>
        <dbReference type="EMBL" id="OUB84502.1"/>
    </source>
</evidence>
<gene>
    <name evidence="1" type="ORF">BK784_35575</name>
</gene>
<comment type="caution">
    <text evidence="1">The sequence shown here is derived from an EMBL/GenBank/DDBJ whole genome shotgun (WGS) entry which is preliminary data.</text>
</comment>
<dbReference type="RefSeq" id="WP_088071004.1">
    <property type="nucleotide sequence ID" value="NZ_MOOV01000282.1"/>
</dbReference>
<evidence type="ECO:0000313" key="2">
    <source>
        <dbReference type="Proteomes" id="UP000195160"/>
    </source>
</evidence>
<name>A0A9X6R8I8_BACTV</name>
<protein>
    <submittedName>
        <fullName evidence="1">Uncharacterized protein</fullName>
    </submittedName>
</protein>
<reference evidence="1 2" key="1">
    <citation type="submission" date="2016-10" db="EMBL/GenBank/DDBJ databases">
        <title>Comparative genomics of Bacillus thuringiensis reveals a path to pathogens against multiple invertebrate hosts.</title>
        <authorList>
            <person name="Zheng J."/>
            <person name="Gao Q."/>
            <person name="Liu H."/>
            <person name="Peng D."/>
            <person name="Ruan L."/>
            <person name="Sun M."/>
        </authorList>
    </citation>
    <scope>NUCLEOTIDE SEQUENCE [LARGE SCALE GENOMIC DNA]</scope>
    <source>
        <strain evidence="1">T30001</strain>
    </source>
</reference>
<dbReference type="Proteomes" id="UP000195160">
    <property type="component" value="Unassembled WGS sequence"/>
</dbReference>